<dbReference type="GO" id="GO:0003677">
    <property type="term" value="F:DNA binding"/>
    <property type="evidence" value="ECO:0007669"/>
    <property type="project" value="InterPro"/>
</dbReference>
<dbReference type="Proteomes" id="UP000216444">
    <property type="component" value="Unassembled WGS sequence"/>
</dbReference>
<accession>A0A261FEF5</accession>
<evidence type="ECO:0000259" key="3">
    <source>
        <dbReference type="Pfam" id="PF12802"/>
    </source>
</evidence>
<dbReference type="Pfam" id="PF12802">
    <property type="entry name" value="MarR_2"/>
    <property type="match status" value="1"/>
</dbReference>
<dbReference type="CDD" id="cd00090">
    <property type="entry name" value="HTH_ARSR"/>
    <property type="match status" value="1"/>
</dbReference>
<dbReference type="InterPro" id="IPR038475">
    <property type="entry name" value="RecG_C_sf"/>
</dbReference>
<dbReference type="InterPro" id="IPR036390">
    <property type="entry name" value="WH_DNA-bd_sf"/>
</dbReference>
<dbReference type="RefSeq" id="WP_094663950.1">
    <property type="nucleotide sequence ID" value="NZ_MWWV01000008.1"/>
</dbReference>
<name>A0A261FEF5_9BIFI</name>
<dbReference type="EMBL" id="MWWV01000008">
    <property type="protein sequence ID" value="OZG57514.1"/>
    <property type="molecule type" value="Genomic_DNA"/>
</dbReference>
<dbReference type="InterPro" id="IPR007421">
    <property type="entry name" value="Schlafen_AlbA_2_dom"/>
</dbReference>
<reference evidence="4 5" key="1">
    <citation type="journal article" date="2017" name="BMC Genomics">
        <title>Comparative genomic and phylogenomic analyses of the Bifidobacteriaceae family.</title>
        <authorList>
            <person name="Lugli G.A."/>
            <person name="Milani C."/>
            <person name="Turroni F."/>
            <person name="Duranti S."/>
            <person name="Mancabelli L."/>
            <person name="Mangifesta M."/>
            <person name="Ferrario C."/>
            <person name="Modesto M."/>
            <person name="Mattarelli P."/>
            <person name="Jiri K."/>
            <person name="van Sinderen D."/>
            <person name="Ventura M."/>
        </authorList>
    </citation>
    <scope>NUCLEOTIDE SEQUENCE [LARGE SCALE GENOMIC DNA]</scope>
    <source>
        <strain evidence="4 5">DSM 100201</strain>
    </source>
</reference>
<protein>
    <submittedName>
        <fullName evidence="4">Transcriptional regulator</fullName>
    </submittedName>
</protein>
<evidence type="ECO:0000313" key="4">
    <source>
        <dbReference type="EMBL" id="OZG57514.1"/>
    </source>
</evidence>
<gene>
    <name evidence="4" type="ORF">BTIS_1355</name>
</gene>
<comment type="caution">
    <text evidence="4">The sequence shown here is derived from an EMBL/GenBank/DDBJ whole genome shotgun (WGS) entry which is preliminary data.</text>
</comment>
<evidence type="ECO:0000259" key="2">
    <source>
        <dbReference type="Pfam" id="PF04326"/>
    </source>
</evidence>
<sequence length="448" mass="49116">MTGFSEDLYTEFKRDWVQGAKRTAVAFANTDGGIIWLGVDDDGHVCGVPDADESMRQATQAISDGIRPDLMPFISVDSEDREGATVVAVHVGRGSNRPYYLADKGIRSAGVYVRSGAASIPASESAIVDMIRTTAGNSYESAVSLEQSLTFHSTENAFHGAGLAFTTASMRTLGMVNADGVFTNLAWLLSDQCTVSIKAAEFSESSKETFLDRQEFSGSLLDQIDQVAAFVNRRNRVISRVEGLKRVDEYAYAPLTLREALLNMIIHRDYALSAPSLVSVFPNRMEFLNPGGLPDTLTRSDMFNGISCQRNPKLANVFYRLHLVEAYGTGIRRILADYADADTQPEFNISDHVFRLVLPRKRLPDEDMHSAQSHSAPAVSQPANDREKKVLDYIAEHDAVTRAEVQSLINVSQATAAKLLRSLIKRGLLVREGSGPSTRYRLAGLGNK</sequence>
<dbReference type="Gene3D" id="3.30.950.30">
    <property type="entry name" value="Schlafen, AAA domain"/>
    <property type="match status" value="1"/>
</dbReference>
<dbReference type="Gene3D" id="3.30.565.60">
    <property type="match status" value="1"/>
</dbReference>
<dbReference type="Pfam" id="PF13749">
    <property type="entry name" value="HATPase_c_4"/>
    <property type="match status" value="1"/>
</dbReference>
<dbReference type="InterPro" id="IPR011991">
    <property type="entry name" value="ArsR-like_HTH"/>
</dbReference>
<evidence type="ECO:0000256" key="1">
    <source>
        <dbReference type="SAM" id="MobiDB-lite"/>
    </source>
</evidence>
<dbReference type="PANTHER" id="PTHR30595">
    <property type="entry name" value="GLPR-RELATED TRANSCRIPTIONAL REPRESSOR"/>
    <property type="match status" value="1"/>
</dbReference>
<feature type="domain" description="Schlafen AlbA-2" evidence="2">
    <location>
        <begin position="6"/>
        <end position="122"/>
    </location>
</feature>
<dbReference type="InterPro" id="IPR036388">
    <property type="entry name" value="WH-like_DNA-bd_sf"/>
</dbReference>
<dbReference type="Pfam" id="PF04326">
    <property type="entry name" value="SLFN_AlbA_2"/>
    <property type="match status" value="1"/>
</dbReference>
<feature type="domain" description="HTH marR-type" evidence="3">
    <location>
        <begin position="389"/>
        <end position="436"/>
    </location>
</feature>
<dbReference type="PANTHER" id="PTHR30595:SF6">
    <property type="entry name" value="SCHLAFEN ALBA-2 DOMAIN-CONTAINING PROTEIN"/>
    <property type="match status" value="1"/>
</dbReference>
<dbReference type="AlphaFoldDB" id="A0A261FEF5"/>
<dbReference type="SUPFAM" id="SSF46785">
    <property type="entry name" value="Winged helix' DNA-binding domain"/>
    <property type="match status" value="1"/>
</dbReference>
<dbReference type="Gene3D" id="1.10.10.10">
    <property type="entry name" value="Winged helix-like DNA-binding domain superfamily/Winged helix DNA-binding domain"/>
    <property type="match status" value="1"/>
</dbReference>
<dbReference type="InterPro" id="IPR000835">
    <property type="entry name" value="HTH_MarR-typ"/>
</dbReference>
<keyword evidence="5" id="KW-1185">Reference proteome</keyword>
<evidence type="ECO:0000313" key="5">
    <source>
        <dbReference type="Proteomes" id="UP000216444"/>
    </source>
</evidence>
<organism evidence="4 5">
    <name type="scientific">Bifidobacterium tissieri</name>
    <dbReference type="NCBI Taxonomy" id="1630162"/>
    <lineage>
        <taxon>Bacteria</taxon>
        <taxon>Bacillati</taxon>
        <taxon>Actinomycetota</taxon>
        <taxon>Actinomycetes</taxon>
        <taxon>Bifidobacteriales</taxon>
        <taxon>Bifidobacteriaceae</taxon>
        <taxon>Bifidobacterium</taxon>
    </lineage>
</organism>
<dbReference type="GO" id="GO:0006355">
    <property type="term" value="P:regulation of DNA-templated transcription"/>
    <property type="evidence" value="ECO:0007669"/>
    <property type="project" value="InterPro"/>
</dbReference>
<dbReference type="InterPro" id="IPR038461">
    <property type="entry name" value="Schlafen_AlbA_2_dom_sf"/>
</dbReference>
<proteinExistence type="predicted"/>
<feature type="region of interest" description="Disordered" evidence="1">
    <location>
        <begin position="365"/>
        <end position="385"/>
    </location>
</feature>